<dbReference type="Proteomes" id="UP000886110">
    <property type="component" value="Unassembled WGS sequence"/>
</dbReference>
<dbReference type="Gene3D" id="1.20.1560.10">
    <property type="entry name" value="ABC transporter type 1, transmembrane domain"/>
    <property type="match status" value="1"/>
</dbReference>
<evidence type="ECO:0000259" key="8">
    <source>
        <dbReference type="PROSITE" id="PS50893"/>
    </source>
</evidence>
<comment type="subcellular location">
    <subcellularLocation>
        <location evidence="1">Cell membrane</location>
        <topology evidence="1">Multi-pass membrane protein</topology>
    </subcellularLocation>
</comment>
<dbReference type="PROSITE" id="PS00211">
    <property type="entry name" value="ABC_TRANSPORTER_1"/>
    <property type="match status" value="1"/>
</dbReference>
<dbReference type="Gene3D" id="3.40.50.300">
    <property type="entry name" value="P-loop containing nucleotide triphosphate hydrolases"/>
    <property type="match status" value="1"/>
</dbReference>
<dbReference type="PANTHER" id="PTHR43394">
    <property type="entry name" value="ATP-DEPENDENT PERMEASE MDL1, MITOCHONDRIAL"/>
    <property type="match status" value="1"/>
</dbReference>
<dbReference type="SUPFAM" id="SSF90123">
    <property type="entry name" value="ABC transporter transmembrane region"/>
    <property type="match status" value="1"/>
</dbReference>
<reference evidence="10" key="1">
    <citation type="journal article" date="2020" name="mSystems">
        <title>Genome- and Community-Level Interaction Insights into Carbon Utilization and Element Cycling Functions of Hydrothermarchaeota in Hydrothermal Sediment.</title>
        <authorList>
            <person name="Zhou Z."/>
            <person name="Liu Y."/>
            <person name="Xu W."/>
            <person name="Pan J."/>
            <person name="Luo Z.H."/>
            <person name="Li M."/>
        </authorList>
    </citation>
    <scope>NUCLEOTIDE SEQUENCE [LARGE SCALE GENOMIC DNA]</scope>
    <source>
        <strain evidence="10">HyVt-74</strain>
    </source>
</reference>
<accession>A0A7C5HJK8</accession>
<dbReference type="Pfam" id="PF00664">
    <property type="entry name" value="ABC_membrane"/>
    <property type="match status" value="1"/>
</dbReference>
<feature type="transmembrane region" description="Helical" evidence="7">
    <location>
        <begin position="18"/>
        <end position="36"/>
    </location>
</feature>
<evidence type="ECO:0000256" key="3">
    <source>
        <dbReference type="ARBA" id="ARBA00022741"/>
    </source>
</evidence>
<feature type="transmembrane region" description="Helical" evidence="7">
    <location>
        <begin position="56"/>
        <end position="73"/>
    </location>
</feature>
<evidence type="ECO:0000256" key="2">
    <source>
        <dbReference type="ARBA" id="ARBA00022692"/>
    </source>
</evidence>
<organism evidence="10">
    <name type="scientific">candidate division WOR-3 bacterium</name>
    <dbReference type="NCBI Taxonomy" id="2052148"/>
    <lineage>
        <taxon>Bacteria</taxon>
        <taxon>Bacteria division WOR-3</taxon>
    </lineage>
</organism>
<keyword evidence="6 7" id="KW-0472">Membrane</keyword>
<dbReference type="SUPFAM" id="SSF52540">
    <property type="entry name" value="P-loop containing nucleoside triphosphate hydrolases"/>
    <property type="match status" value="1"/>
</dbReference>
<name>A0A7C5HJK8_UNCW3</name>
<dbReference type="GO" id="GO:0015421">
    <property type="term" value="F:ABC-type oligopeptide transporter activity"/>
    <property type="evidence" value="ECO:0007669"/>
    <property type="project" value="TreeGrafter"/>
</dbReference>
<proteinExistence type="predicted"/>
<dbReference type="PROSITE" id="PS50929">
    <property type="entry name" value="ABC_TM1F"/>
    <property type="match status" value="1"/>
</dbReference>
<dbReference type="SMART" id="SM00382">
    <property type="entry name" value="AAA"/>
    <property type="match status" value="1"/>
</dbReference>
<evidence type="ECO:0000256" key="6">
    <source>
        <dbReference type="ARBA" id="ARBA00023136"/>
    </source>
</evidence>
<dbReference type="PANTHER" id="PTHR43394:SF1">
    <property type="entry name" value="ATP-BINDING CASSETTE SUB-FAMILY B MEMBER 10, MITOCHONDRIAL"/>
    <property type="match status" value="1"/>
</dbReference>
<dbReference type="GO" id="GO:0005886">
    <property type="term" value="C:plasma membrane"/>
    <property type="evidence" value="ECO:0007669"/>
    <property type="project" value="UniProtKB-SubCell"/>
</dbReference>
<dbReference type="InterPro" id="IPR036640">
    <property type="entry name" value="ABC1_TM_sf"/>
</dbReference>
<comment type="caution">
    <text evidence="10">The sequence shown here is derived from an EMBL/GenBank/DDBJ whole genome shotgun (WGS) entry which is preliminary data.</text>
</comment>
<gene>
    <name evidence="10" type="ORF">ENL19_02165</name>
</gene>
<feature type="domain" description="ABC transmembrane type-1" evidence="9">
    <location>
        <begin position="20"/>
        <end position="300"/>
    </location>
</feature>
<dbReference type="InterPro" id="IPR011527">
    <property type="entry name" value="ABC1_TM_dom"/>
</dbReference>
<evidence type="ECO:0000256" key="4">
    <source>
        <dbReference type="ARBA" id="ARBA00022840"/>
    </source>
</evidence>
<dbReference type="InterPro" id="IPR039421">
    <property type="entry name" value="Type_1_exporter"/>
</dbReference>
<protein>
    <submittedName>
        <fullName evidence="10">ABC transporter ATP-binding protein</fullName>
    </submittedName>
</protein>
<feature type="transmembrane region" description="Helical" evidence="7">
    <location>
        <begin position="128"/>
        <end position="147"/>
    </location>
</feature>
<evidence type="ECO:0000256" key="7">
    <source>
        <dbReference type="SAM" id="Phobius"/>
    </source>
</evidence>
<dbReference type="GO" id="GO:0016887">
    <property type="term" value="F:ATP hydrolysis activity"/>
    <property type="evidence" value="ECO:0007669"/>
    <property type="project" value="InterPro"/>
</dbReference>
<keyword evidence="5 7" id="KW-1133">Transmembrane helix</keyword>
<dbReference type="InterPro" id="IPR003439">
    <property type="entry name" value="ABC_transporter-like_ATP-bd"/>
</dbReference>
<keyword evidence="2 7" id="KW-0812">Transmembrane</keyword>
<dbReference type="EMBL" id="DRTB01000160">
    <property type="protein sequence ID" value="HHE04849.1"/>
    <property type="molecule type" value="Genomic_DNA"/>
</dbReference>
<sequence>MKELISFALHHIKKHKKFYIISLLIIIFTTALQLPVPFFFKNMIDRAVYQRNLNSFHLYIIAIISILFLREGGRLISNITMEKAVINIVKKIKVLTLKRFLSNALYPYEKEGYVVSRTYDEPDDLREVFFEAFVIIIKSVMLFIFGLVALIFLSWRLTLTLLLFLPLYIYMTGKMKDTLHKSVKPVIEENAKARSLWTNIAGMVEEYKIFDKKGILPEKAYLGVEKVMNKYFGYAKHAYFYDVIMNSLNDIIPIVTTLLGIHEIFKGRLTAGGLFAFTSMQGYLLNPIQSIMNLRINLVQSYTVFKRLSEFYTEDIPVTVKSQAKDDPVLTVKGLNISFENCQILEDISLSIYRGDKVLLIGDNGTGKTTFLRAMLGFLKEYKGEIYSSIPPYIGYSALLDTSQLIEGTIIENITFGDPEDAGRLEQILRITNLKPVIKKYSLNYHVDIAGKNLSQGERQKILLARTLYKKADIYILDEPIQHIPQDEAVFIYKNMLEFLKNKTVISVMHITKGLEDLHNKIYNIQKKKLTPLKEEV</sequence>
<feature type="domain" description="ABC transporter" evidence="8">
    <location>
        <begin position="330"/>
        <end position="537"/>
    </location>
</feature>
<evidence type="ECO:0000256" key="1">
    <source>
        <dbReference type="ARBA" id="ARBA00004651"/>
    </source>
</evidence>
<feature type="transmembrane region" description="Helical" evidence="7">
    <location>
        <begin position="153"/>
        <end position="171"/>
    </location>
</feature>
<dbReference type="InterPro" id="IPR017871">
    <property type="entry name" value="ABC_transporter-like_CS"/>
</dbReference>
<dbReference type="CDD" id="cd07346">
    <property type="entry name" value="ABC_6TM_exporters"/>
    <property type="match status" value="1"/>
</dbReference>
<keyword evidence="3" id="KW-0547">Nucleotide-binding</keyword>
<dbReference type="PROSITE" id="PS50893">
    <property type="entry name" value="ABC_TRANSPORTER_2"/>
    <property type="match status" value="1"/>
</dbReference>
<dbReference type="AlphaFoldDB" id="A0A7C5HJK8"/>
<dbReference type="Pfam" id="PF00005">
    <property type="entry name" value="ABC_tran"/>
    <property type="match status" value="1"/>
</dbReference>
<dbReference type="GO" id="GO:0005524">
    <property type="term" value="F:ATP binding"/>
    <property type="evidence" value="ECO:0007669"/>
    <property type="project" value="UniProtKB-KW"/>
</dbReference>
<dbReference type="InterPro" id="IPR003593">
    <property type="entry name" value="AAA+_ATPase"/>
</dbReference>
<dbReference type="InterPro" id="IPR027417">
    <property type="entry name" value="P-loop_NTPase"/>
</dbReference>
<keyword evidence="4 10" id="KW-0067">ATP-binding</keyword>
<evidence type="ECO:0000259" key="9">
    <source>
        <dbReference type="PROSITE" id="PS50929"/>
    </source>
</evidence>
<evidence type="ECO:0000313" key="10">
    <source>
        <dbReference type="EMBL" id="HHE04849.1"/>
    </source>
</evidence>
<evidence type="ECO:0000256" key="5">
    <source>
        <dbReference type="ARBA" id="ARBA00022989"/>
    </source>
</evidence>